<dbReference type="NCBIfam" id="NF009484">
    <property type="entry name" value="PRK12846.1-5"/>
    <property type="match status" value="1"/>
</dbReference>
<evidence type="ECO:0000256" key="2">
    <source>
        <dbReference type="HAMAP-Rule" id="MF_00163"/>
    </source>
</evidence>
<sequence length="169" mass="18843">MQRAILTFPDPGLTRVASPVIAFDPALQTLADDLFDTMRAAPGVGITAPHIGVAQRLVVLDLPALGGRRDFANPQILSVSGTLMRHDEGSVSMPGMVEALERPDAVRLRYQDLQGNGHETELQGFPAICMQHEIDQLDGIFWILRLSRLKRERLLRRWEKHKRGQTSLS</sequence>
<dbReference type="Proteomes" id="UP000759443">
    <property type="component" value="Unassembled WGS sequence"/>
</dbReference>
<organism evidence="3 4">
    <name type="scientific">Rhizobium halophytocola</name>
    <dbReference type="NCBI Taxonomy" id="735519"/>
    <lineage>
        <taxon>Bacteria</taxon>
        <taxon>Pseudomonadati</taxon>
        <taxon>Pseudomonadota</taxon>
        <taxon>Alphaproteobacteria</taxon>
        <taxon>Hyphomicrobiales</taxon>
        <taxon>Rhizobiaceae</taxon>
        <taxon>Rhizobium/Agrobacterium group</taxon>
        <taxon>Rhizobium</taxon>
    </lineage>
</organism>
<keyword evidence="4" id="KW-1185">Reference proteome</keyword>
<keyword evidence="3" id="KW-0378">Hydrolase</keyword>
<evidence type="ECO:0000313" key="4">
    <source>
        <dbReference type="Proteomes" id="UP000759443"/>
    </source>
</evidence>
<dbReference type="PANTHER" id="PTHR10458:SF22">
    <property type="entry name" value="PEPTIDE DEFORMYLASE"/>
    <property type="match status" value="1"/>
</dbReference>
<dbReference type="PANTHER" id="PTHR10458">
    <property type="entry name" value="PEPTIDE DEFORMYLASE"/>
    <property type="match status" value="1"/>
</dbReference>
<reference evidence="3 4" key="1">
    <citation type="submission" date="2021-03" db="EMBL/GenBank/DDBJ databases">
        <title>Genomic Encyclopedia of Type Strains, Phase IV (KMG-IV): sequencing the most valuable type-strain genomes for metagenomic binning, comparative biology and taxonomic classification.</title>
        <authorList>
            <person name="Goeker M."/>
        </authorList>
    </citation>
    <scope>NUCLEOTIDE SEQUENCE [LARGE SCALE GENOMIC DNA]</scope>
    <source>
        <strain evidence="3 4">DSM 21600</strain>
    </source>
</reference>
<proteinExistence type="inferred from homology"/>
<dbReference type="Pfam" id="PF01327">
    <property type="entry name" value="Pep_deformylase"/>
    <property type="match status" value="1"/>
</dbReference>
<dbReference type="InterPro" id="IPR036821">
    <property type="entry name" value="Peptide_deformylase_sf"/>
</dbReference>
<dbReference type="NCBIfam" id="TIGR00079">
    <property type="entry name" value="pept_deformyl"/>
    <property type="match status" value="1"/>
</dbReference>
<dbReference type="Gene3D" id="3.90.45.10">
    <property type="entry name" value="Peptide deformylase"/>
    <property type="match status" value="1"/>
</dbReference>
<dbReference type="GO" id="GO:0042586">
    <property type="term" value="F:peptide deformylase activity"/>
    <property type="evidence" value="ECO:0007669"/>
    <property type="project" value="UniProtKB-EC"/>
</dbReference>
<protein>
    <recommendedName>
        <fullName evidence="2">Peptide deformylase-like</fullName>
    </recommendedName>
    <alternativeName>
        <fullName evidence="2">Polypeptide deformylase-like</fullName>
    </alternativeName>
</protein>
<dbReference type="EMBL" id="JAGGJU010000006">
    <property type="protein sequence ID" value="MBP1851162.1"/>
    <property type="molecule type" value="Genomic_DNA"/>
</dbReference>
<comment type="similarity">
    <text evidence="1 2">Belongs to the polypeptide deformylase family.</text>
</comment>
<evidence type="ECO:0000256" key="1">
    <source>
        <dbReference type="ARBA" id="ARBA00010759"/>
    </source>
</evidence>
<dbReference type="HAMAP" id="MF_00163">
    <property type="entry name" value="Pep_deformylase"/>
    <property type="match status" value="1"/>
</dbReference>
<dbReference type="PRINTS" id="PR01576">
    <property type="entry name" value="PDEFORMYLASE"/>
</dbReference>
<comment type="caution">
    <text evidence="3">The sequence shown here is derived from an EMBL/GenBank/DDBJ whole genome shotgun (WGS) entry which is preliminary data.</text>
</comment>
<evidence type="ECO:0000313" key="3">
    <source>
        <dbReference type="EMBL" id="MBP1851162.1"/>
    </source>
</evidence>
<dbReference type="PIRSF" id="PIRSF004749">
    <property type="entry name" value="Pep_def"/>
    <property type="match status" value="1"/>
</dbReference>
<dbReference type="SUPFAM" id="SSF56420">
    <property type="entry name" value="Peptide deformylase"/>
    <property type="match status" value="1"/>
</dbReference>
<gene>
    <name evidence="3" type="ORF">J2Z17_002605</name>
</gene>
<dbReference type="RefSeq" id="WP_209945589.1">
    <property type="nucleotide sequence ID" value="NZ_JAGGJU010000006.1"/>
</dbReference>
<accession>A0ABS4DZN4</accession>
<name>A0ABS4DZN4_9HYPH</name>
<dbReference type="CDD" id="cd00487">
    <property type="entry name" value="Pep_deformylase"/>
    <property type="match status" value="1"/>
</dbReference>
<dbReference type="InterPro" id="IPR023635">
    <property type="entry name" value="Peptide_deformylase"/>
</dbReference>
<comment type="caution">
    <text evidence="2">Lacks conserved residue(s) required for the propagation of feature annotation.</text>
</comment>
<feature type="active site" evidence="2">
    <location>
        <position position="133"/>
    </location>
</feature>